<evidence type="ECO:0000313" key="2">
    <source>
        <dbReference type="EMBL" id="KAJ8884613.1"/>
    </source>
</evidence>
<dbReference type="EMBL" id="JARBHB010000005">
    <property type="protein sequence ID" value="KAJ8884613.1"/>
    <property type="molecule type" value="Genomic_DNA"/>
</dbReference>
<proteinExistence type="predicted"/>
<protein>
    <submittedName>
        <fullName evidence="2">Uncharacterized protein</fullName>
    </submittedName>
</protein>
<gene>
    <name evidence="2" type="ORF">PR048_016470</name>
</gene>
<comment type="caution">
    <text evidence="2">The sequence shown here is derived from an EMBL/GenBank/DDBJ whole genome shotgun (WGS) entry which is preliminary data.</text>
</comment>
<evidence type="ECO:0000313" key="3">
    <source>
        <dbReference type="Proteomes" id="UP001159363"/>
    </source>
</evidence>
<feature type="compositionally biased region" description="Basic and acidic residues" evidence="1">
    <location>
        <begin position="10"/>
        <end position="31"/>
    </location>
</feature>
<evidence type="ECO:0000256" key="1">
    <source>
        <dbReference type="SAM" id="MobiDB-lite"/>
    </source>
</evidence>
<organism evidence="2 3">
    <name type="scientific">Dryococelus australis</name>
    <dbReference type="NCBI Taxonomy" id="614101"/>
    <lineage>
        <taxon>Eukaryota</taxon>
        <taxon>Metazoa</taxon>
        <taxon>Ecdysozoa</taxon>
        <taxon>Arthropoda</taxon>
        <taxon>Hexapoda</taxon>
        <taxon>Insecta</taxon>
        <taxon>Pterygota</taxon>
        <taxon>Neoptera</taxon>
        <taxon>Polyneoptera</taxon>
        <taxon>Phasmatodea</taxon>
        <taxon>Verophasmatodea</taxon>
        <taxon>Anareolatae</taxon>
        <taxon>Phasmatidae</taxon>
        <taxon>Eurycanthinae</taxon>
        <taxon>Dryococelus</taxon>
    </lineage>
</organism>
<feature type="region of interest" description="Disordered" evidence="1">
    <location>
        <begin position="1"/>
        <end position="31"/>
    </location>
</feature>
<keyword evidence="3" id="KW-1185">Reference proteome</keyword>
<feature type="region of interest" description="Disordered" evidence="1">
    <location>
        <begin position="98"/>
        <end position="125"/>
    </location>
</feature>
<reference evidence="2 3" key="1">
    <citation type="submission" date="2023-02" db="EMBL/GenBank/DDBJ databases">
        <title>LHISI_Scaffold_Assembly.</title>
        <authorList>
            <person name="Stuart O.P."/>
            <person name="Cleave R."/>
            <person name="Magrath M.J.L."/>
            <person name="Mikheyev A.S."/>
        </authorList>
    </citation>
    <scope>NUCLEOTIDE SEQUENCE [LARGE SCALE GENOMIC DNA]</scope>
    <source>
        <strain evidence="2">Daus_M_001</strain>
        <tissue evidence="2">Leg muscle</tissue>
    </source>
</reference>
<name>A0ABQ9HJV3_9NEOP</name>
<dbReference type="Proteomes" id="UP001159363">
    <property type="component" value="Chromosome 4"/>
</dbReference>
<sequence>MATTGAQRGTETRTSRTSRTSEAENLSKGRCHARDEAATFQDVVRAEMRFPEIWAPLNSEVLRPMRMDEVNMERHRNEGAGKREITEKTRRLSALSGTIITSENPVTRPGIKPTSPWWKASKHIA</sequence>
<accession>A0ABQ9HJV3</accession>